<keyword evidence="3" id="KW-1185">Reference proteome</keyword>
<keyword evidence="1" id="KW-0732">Signal</keyword>
<dbReference type="Proteomes" id="UP000039865">
    <property type="component" value="Unassembled WGS sequence"/>
</dbReference>
<protein>
    <submittedName>
        <fullName evidence="2">Uncharacterized protein</fullName>
    </submittedName>
</protein>
<dbReference type="InParanoid" id="A0A078B7H8"/>
<feature type="signal peptide" evidence="1">
    <location>
        <begin position="1"/>
        <end position="23"/>
    </location>
</feature>
<gene>
    <name evidence="2" type="primary">Contig9798.g10481</name>
    <name evidence="2" type="ORF">STYLEM_18626</name>
</gene>
<accession>A0A078B7H8</accession>
<dbReference type="AlphaFoldDB" id="A0A078B7H8"/>
<evidence type="ECO:0000313" key="2">
    <source>
        <dbReference type="EMBL" id="CDW89493.1"/>
    </source>
</evidence>
<sequence>MGSFMKIIIFSAIALLFIGLSQATQIKSKLTSDMKHNAKRPLSIEMQRTLDELIERYLQIEEIDDIDYFKSSTQRNVESFDDDKDRLAILHSIDLEIRCYDDDDACEELNNFSLAQTSAKQTDTPTRRKGAVQ</sequence>
<evidence type="ECO:0000313" key="3">
    <source>
        <dbReference type="Proteomes" id="UP000039865"/>
    </source>
</evidence>
<organism evidence="2 3">
    <name type="scientific">Stylonychia lemnae</name>
    <name type="common">Ciliate</name>
    <dbReference type="NCBI Taxonomy" id="5949"/>
    <lineage>
        <taxon>Eukaryota</taxon>
        <taxon>Sar</taxon>
        <taxon>Alveolata</taxon>
        <taxon>Ciliophora</taxon>
        <taxon>Intramacronucleata</taxon>
        <taxon>Spirotrichea</taxon>
        <taxon>Stichotrichia</taxon>
        <taxon>Sporadotrichida</taxon>
        <taxon>Oxytrichidae</taxon>
        <taxon>Stylonychinae</taxon>
        <taxon>Stylonychia</taxon>
    </lineage>
</organism>
<feature type="chain" id="PRO_5001729961" evidence="1">
    <location>
        <begin position="24"/>
        <end position="133"/>
    </location>
</feature>
<reference evidence="2 3" key="1">
    <citation type="submission" date="2014-06" db="EMBL/GenBank/DDBJ databases">
        <authorList>
            <person name="Swart Estienne"/>
        </authorList>
    </citation>
    <scope>NUCLEOTIDE SEQUENCE [LARGE SCALE GENOMIC DNA]</scope>
    <source>
        <strain evidence="2 3">130c</strain>
    </source>
</reference>
<name>A0A078B7H8_STYLE</name>
<dbReference type="EMBL" id="CCKQ01017598">
    <property type="protein sequence ID" value="CDW89493.1"/>
    <property type="molecule type" value="Genomic_DNA"/>
</dbReference>
<evidence type="ECO:0000256" key="1">
    <source>
        <dbReference type="SAM" id="SignalP"/>
    </source>
</evidence>
<proteinExistence type="predicted"/>